<dbReference type="AlphaFoldDB" id="A0A5B2TH28"/>
<evidence type="ECO:0000313" key="3">
    <source>
        <dbReference type="Proteomes" id="UP000322110"/>
    </source>
</evidence>
<evidence type="ECO:0000256" key="1">
    <source>
        <dbReference type="SAM" id="SignalP"/>
    </source>
</evidence>
<feature type="chain" id="PRO_5022687531" evidence="1">
    <location>
        <begin position="23"/>
        <end position="222"/>
    </location>
</feature>
<proteinExistence type="predicted"/>
<dbReference type="RefSeq" id="WP_149812013.1">
    <property type="nucleotide sequence ID" value="NZ_VUKA01000003.1"/>
</dbReference>
<dbReference type="OrthoDB" id="5801444at2"/>
<sequence length="222" mass="24366">MPITRRMALLLATACPAYRSIAAEVPPLSPAQIALFETPHLASIKQPTRLSYAFRREEAGRAPVDDRIVLEVRRVSDDGRHDVHAEFLTGDRRINYPPALGFKGNPLLLFALDRESRELASATGGSMNWFRGRFRRALVDEAETLQEQVKLAALPHAVAAQRIIVMPYGGEPRARRFQGLRYDFVLSGAVPGGILQMLTTVPAAEDGPAMAESITYSGSEAL</sequence>
<accession>A0A5B2TH28</accession>
<dbReference type="Proteomes" id="UP000322110">
    <property type="component" value="Unassembled WGS sequence"/>
</dbReference>
<organism evidence="2 3">
    <name type="scientific">Teichococcus oryzae</name>
    <dbReference type="NCBI Taxonomy" id="1608942"/>
    <lineage>
        <taxon>Bacteria</taxon>
        <taxon>Pseudomonadati</taxon>
        <taxon>Pseudomonadota</taxon>
        <taxon>Alphaproteobacteria</taxon>
        <taxon>Acetobacterales</taxon>
        <taxon>Roseomonadaceae</taxon>
        <taxon>Roseomonas</taxon>
    </lineage>
</organism>
<evidence type="ECO:0000313" key="2">
    <source>
        <dbReference type="EMBL" id="KAA2213509.1"/>
    </source>
</evidence>
<dbReference type="EMBL" id="VUKA01000003">
    <property type="protein sequence ID" value="KAA2213509.1"/>
    <property type="molecule type" value="Genomic_DNA"/>
</dbReference>
<comment type="caution">
    <text evidence="2">The sequence shown here is derived from an EMBL/GenBank/DDBJ whole genome shotgun (WGS) entry which is preliminary data.</text>
</comment>
<keyword evidence="1" id="KW-0732">Signal</keyword>
<protein>
    <submittedName>
        <fullName evidence="2">Uncharacterized protein</fullName>
    </submittedName>
</protein>
<reference evidence="2 3" key="1">
    <citation type="journal article" date="2015" name="Int. J. Syst. Evol. Microbiol.">
        <title>Roseomonas oryzae sp. nov., isolated from paddy rhizosphere soil.</title>
        <authorList>
            <person name="Ramaprasad E.V."/>
            <person name="Sasikala Ch."/>
            <person name="Ramana Ch.V."/>
        </authorList>
    </citation>
    <scope>NUCLEOTIDE SEQUENCE [LARGE SCALE GENOMIC DNA]</scope>
    <source>
        <strain evidence="2 3">KCTC 42542</strain>
    </source>
</reference>
<feature type="signal peptide" evidence="1">
    <location>
        <begin position="1"/>
        <end position="22"/>
    </location>
</feature>
<keyword evidence="3" id="KW-1185">Reference proteome</keyword>
<name>A0A5B2TH28_9PROT</name>
<gene>
    <name evidence="2" type="ORF">F0Q34_09755</name>
</gene>